<keyword evidence="5 8" id="KW-1133">Transmembrane helix</keyword>
<feature type="transmembrane region" description="Helical" evidence="8">
    <location>
        <begin position="166"/>
        <end position="186"/>
    </location>
</feature>
<feature type="domain" description="ABC transporter" evidence="9">
    <location>
        <begin position="342"/>
        <end position="574"/>
    </location>
</feature>
<keyword evidence="6 8" id="KW-0472">Membrane</keyword>
<comment type="caution">
    <text evidence="11">The sequence shown here is derived from an EMBL/GenBank/DDBJ whole genome shotgun (WGS) entry which is preliminary data.</text>
</comment>
<dbReference type="Pfam" id="PF00005">
    <property type="entry name" value="ABC_tran"/>
    <property type="match status" value="1"/>
</dbReference>
<comment type="subcellular location">
    <subcellularLocation>
        <location evidence="1">Cell membrane</location>
        <topology evidence="1">Multi-pass membrane protein</topology>
    </subcellularLocation>
</comment>
<dbReference type="EMBL" id="JAGINU010000001">
    <property type="protein sequence ID" value="MBP2368133.1"/>
    <property type="molecule type" value="Genomic_DNA"/>
</dbReference>
<gene>
    <name evidence="11" type="ORF">JOF36_003829</name>
</gene>
<reference evidence="11 12" key="1">
    <citation type="submission" date="2021-03" db="EMBL/GenBank/DDBJ databases">
        <title>Sequencing the genomes of 1000 actinobacteria strains.</title>
        <authorList>
            <person name="Klenk H.-P."/>
        </authorList>
    </citation>
    <scope>NUCLEOTIDE SEQUENCE [LARGE SCALE GENOMIC DNA]</scope>
    <source>
        <strain evidence="11 12">DSM 45256</strain>
    </source>
</reference>
<dbReference type="InterPro" id="IPR036640">
    <property type="entry name" value="ABC1_TM_sf"/>
</dbReference>
<name>A0ABS4VW37_9PSEU</name>
<feature type="region of interest" description="Disordered" evidence="7">
    <location>
        <begin position="553"/>
        <end position="574"/>
    </location>
</feature>
<dbReference type="CDD" id="cd03228">
    <property type="entry name" value="ABCC_MRP_Like"/>
    <property type="match status" value="1"/>
</dbReference>
<evidence type="ECO:0000256" key="4">
    <source>
        <dbReference type="ARBA" id="ARBA00022840"/>
    </source>
</evidence>
<protein>
    <submittedName>
        <fullName evidence="11">ATP-binding cassette subfamily C protein CydC</fullName>
    </submittedName>
</protein>
<evidence type="ECO:0000256" key="5">
    <source>
        <dbReference type="ARBA" id="ARBA00022989"/>
    </source>
</evidence>
<evidence type="ECO:0000256" key="2">
    <source>
        <dbReference type="ARBA" id="ARBA00022692"/>
    </source>
</evidence>
<dbReference type="InterPro" id="IPR017871">
    <property type="entry name" value="ABC_transporter-like_CS"/>
</dbReference>
<dbReference type="InterPro" id="IPR027417">
    <property type="entry name" value="P-loop_NTPase"/>
</dbReference>
<dbReference type="InterPro" id="IPR003593">
    <property type="entry name" value="AAA+_ATPase"/>
</dbReference>
<dbReference type="Gene3D" id="1.20.1560.10">
    <property type="entry name" value="ABC transporter type 1, transmembrane domain"/>
    <property type="match status" value="1"/>
</dbReference>
<evidence type="ECO:0000313" key="11">
    <source>
        <dbReference type="EMBL" id="MBP2368133.1"/>
    </source>
</evidence>
<feature type="domain" description="ABC transmembrane type-1" evidence="10">
    <location>
        <begin position="27"/>
        <end position="308"/>
    </location>
</feature>
<dbReference type="PROSITE" id="PS50929">
    <property type="entry name" value="ABC_TM1F"/>
    <property type="match status" value="1"/>
</dbReference>
<dbReference type="Pfam" id="PF00664">
    <property type="entry name" value="ABC_membrane"/>
    <property type="match status" value="1"/>
</dbReference>
<dbReference type="PANTHER" id="PTHR24221:SF654">
    <property type="entry name" value="ATP-BINDING CASSETTE SUB-FAMILY B MEMBER 6"/>
    <property type="match status" value="1"/>
</dbReference>
<organism evidence="11 12">
    <name type="scientific">Pseudonocardia parietis</name>
    <dbReference type="NCBI Taxonomy" id="570936"/>
    <lineage>
        <taxon>Bacteria</taxon>
        <taxon>Bacillati</taxon>
        <taxon>Actinomycetota</taxon>
        <taxon>Actinomycetes</taxon>
        <taxon>Pseudonocardiales</taxon>
        <taxon>Pseudonocardiaceae</taxon>
        <taxon>Pseudonocardia</taxon>
    </lineage>
</organism>
<sequence length="574" mass="58136">MSAPGTTPTGTAALARSVLRPQARGVLGGALLGALATACGAGLLSLAAWLIATAAQHPSVTALSVAVVLTRALGVGRGVARYAERLVGHDAALRALADLRNRVYARLAATEPIHRFRSGDLVSRLVSDTDSVQDLVVRSVLPLGAATLVGSGAVLLATALLVPGGVLLAAGLLLAGVAVPAVAAALSRGPAARATRARARLSTGLVDLLDGAPDLIAHGATDRAVRAVEAADAELTRTARRDAALLGLGAGAGALVAGLTLAATLLLGVAAVDAGTLGAVPMAVLVLTALAAFEIVAPLPAAAAKLATVRAGLARLVPVLAAEPSVARREPGPAPLPARGALRIRGLRVAHPEPDGTPGPAVLDDLALDVAEGEHVALVGASGSGKSTLAAVLFRFLDPLTGSVTLGGHELTTRPPDEVRRVVSGVPADPHVFDSTVRENLRLAASGATDAELSGVLHRVGLAGLDLDHEVGAHGARLSGGMRRRLALARALLVDPAVLVLDEPTAHLDPDTRDAVLDDLLAAAAGRSVVLITHDPAVLDRVDAVYTLRDKRLRRRRGPDGQDREPRPYPAPNA</sequence>
<dbReference type="GO" id="GO:0005524">
    <property type="term" value="F:ATP binding"/>
    <property type="evidence" value="ECO:0007669"/>
    <property type="project" value="UniProtKB-KW"/>
</dbReference>
<proteinExistence type="predicted"/>
<dbReference type="InterPro" id="IPR003439">
    <property type="entry name" value="ABC_transporter-like_ATP-bd"/>
</dbReference>
<feature type="transmembrane region" description="Helical" evidence="8">
    <location>
        <begin position="140"/>
        <end position="160"/>
    </location>
</feature>
<evidence type="ECO:0000256" key="8">
    <source>
        <dbReference type="SAM" id="Phobius"/>
    </source>
</evidence>
<evidence type="ECO:0000256" key="1">
    <source>
        <dbReference type="ARBA" id="ARBA00004651"/>
    </source>
</evidence>
<accession>A0ABS4VW37</accession>
<evidence type="ECO:0000256" key="7">
    <source>
        <dbReference type="SAM" id="MobiDB-lite"/>
    </source>
</evidence>
<evidence type="ECO:0000259" key="9">
    <source>
        <dbReference type="PROSITE" id="PS50893"/>
    </source>
</evidence>
<evidence type="ECO:0000259" key="10">
    <source>
        <dbReference type="PROSITE" id="PS50929"/>
    </source>
</evidence>
<dbReference type="SMART" id="SM00382">
    <property type="entry name" value="AAA"/>
    <property type="match status" value="1"/>
</dbReference>
<dbReference type="PANTHER" id="PTHR24221">
    <property type="entry name" value="ATP-BINDING CASSETTE SUB-FAMILY B"/>
    <property type="match status" value="1"/>
</dbReference>
<dbReference type="SUPFAM" id="SSF52540">
    <property type="entry name" value="P-loop containing nucleoside triphosphate hydrolases"/>
    <property type="match status" value="1"/>
</dbReference>
<evidence type="ECO:0000313" key="12">
    <source>
        <dbReference type="Proteomes" id="UP001519295"/>
    </source>
</evidence>
<dbReference type="InterPro" id="IPR011527">
    <property type="entry name" value="ABC1_TM_dom"/>
</dbReference>
<keyword evidence="4 11" id="KW-0067">ATP-binding</keyword>
<dbReference type="Gene3D" id="3.40.50.300">
    <property type="entry name" value="P-loop containing nucleotide triphosphate hydrolases"/>
    <property type="match status" value="1"/>
</dbReference>
<dbReference type="NCBIfam" id="TIGR02868">
    <property type="entry name" value="CydC"/>
    <property type="match status" value="1"/>
</dbReference>
<dbReference type="PROSITE" id="PS50893">
    <property type="entry name" value="ABC_TRANSPORTER_2"/>
    <property type="match status" value="1"/>
</dbReference>
<feature type="compositionally biased region" description="Basic and acidic residues" evidence="7">
    <location>
        <begin position="558"/>
        <end position="567"/>
    </location>
</feature>
<dbReference type="Proteomes" id="UP001519295">
    <property type="component" value="Unassembled WGS sequence"/>
</dbReference>
<feature type="transmembrane region" description="Helical" evidence="8">
    <location>
        <begin position="26"/>
        <end position="52"/>
    </location>
</feature>
<dbReference type="PROSITE" id="PS00211">
    <property type="entry name" value="ABC_TRANSPORTER_1"/>
    <property type="match status" value="1"/>
</dbReference>
<feature type="transmembrane region" description="Helical" evidence="8">
    <location>
        <begin position="278"/>
        <end position="297"/>
    </location>
</feature>
<dbReference type="SUPFAM" id="SSF90123">
    <property type="entry name" value="ABC transporter transmembrane region"/>
    <property type="match status" value="1"/>
</dbReference>
<dbReference type="RefSeq" id="WP_210028435.1">
    <property type="nucleotide sequence ID" value="NZ_JAGINU010000001.1"/>
</dbReference>
<evidence type="ECO:0000256" key="6">
    <source>
        <dbReference type="ARBA" id="ARBA00023136"/>
    </source>
</evidence>
<evidence type="ECO:0000256" key="3">
    <source>
        <dbReference type="ARBA" id="ARBA00022741"/>
    </source>
</evidence>
<dbReference type="InterPro" id="IPR039421">
    <property type="entry name" value="Type_1_exporter"/>
</dbReference>
<keyword evidence="2 8" id="KW-0812">Transmembrane</keyword>
<dbReference type="InterPro" id="IPR014223">
    <property type="entry name" value="ABC_CydC/D"/>
</dbReference>
<keyword evidence="3" id="KW-0547">Nucleotide-binding</keyword>
<feature type="transmembrane region" description="Helical" evidence="8">
    <location>
        <begin position="245"/>
        <end position="272"/>
    </location>
</feature>
<keyword evidence="12" id="KW-1185">Reference proteome</keyword>